<dbReference type="Proteomes" id="UP000241868">
    <property type="component" value="Unassembled WGS sequence"/>
</dbReference>
<name>A0A2P7TZJ1_9NEIS</name>
<dbReference type="OrthoDB" id="9808669at2"/>
<evidence type="ECO:0000256" key="1">
    <source>
        <dbReference type="ARBA" id="ARBA00005194"/>
    </source>
</evidence>
<keyword evidence="6 11" id="KW-0808">Transferase</keyword>
<dbReference type="NCBIfam" id="TIGR03150">
    <property type="entry name" value="fabF"/>
    <property type="match status" value="1"/>
</dbReference>
<dbReference type="EC" id="2.3.1.179" evidence="3 11"/>
<evidence type="ECO:0000256" key="2">
    <source>
        <dbReference type="ARBA" id="ARBA00008467"/>
    </source>
</evidence>
<dbReference type="CDD" id="cd00834">
    <property type="entry name" value="KAS_I_II"/>
    <property type="match status" value="1"/>
</dbReference>
<dbReference type="PROSITE" id="PS00606">
    <property type="entry name" value="KS3_1"/>
    <property type="match status" value="1"/>
</dbReference>
<dbReference type="AlphaFoldDB" id="A0A2P7TZJ1"/>
<organism evidence="15 16">
    <name type="scientific">Neisseria iguanae</name>
    <dbReference type="NCBI Taxonomy" id="90242"/>
    <lineage>
        <taxon>Bacteria</taxon>
        <taxon>Pseudomonadati</taxon>
        <taxon>Pseudomonadota</taxon>
        <taxon>Betaproteobacteria</taxon>
        <taxon>Neisseriales</taxon>
        <taxon>Neisseriaceae</taxon>
        <taxon>Neisseria</taxon>
    </lineage>
</organism>
<dbReference type="Pfam" id="PF00109">
    <property type="entry name" value="ketoacyl-synt"/>
    <property type="match status" value="1"/>
</dbReference>
<dbReference type="NCBIfam" id="NF005589">
    <property type="entry name" value="PRK07314.1"/>
    <property type="match status" value="1"/>
</dbReference>
<keyword evidence="8" id="KW-0443">Lipid metabolism</keyword>
<keyword evidence="9 11" id="KW-0275">Fatty acid biosynthesis</keyword>
<keyword evidence="5 11" id="KW-0444">Lipid biosynthesis</keyword>
<keyword evidence="7" id="KW-0276">Fatty acid metabolism</keyword>
<keyword evidence="16" id="KW-1185">Reference proteome</keyword>
<comment type="catalytic activity">
    <reaction evidence="11">
        <text>a fatty acyl-[ACP] + malonyl-[ACP] + H(+) = a 3-oxoacyl-[ACP] + holo-[ACP] + CO2</text>
        <dbReference type="Rhea" id="RHEA:22836"/>
        <dbReference type="Rhea" id="RHEA-COMP:9623"/>
        <dbReference type="Rhea" id="RHEA-COMP:9685"/>
        <dbReference type="Rhea" id="RHEA-COMP:9916"/>
        <dbReference type="Rhea" id="RHEA-COMP:14125"/>
        <dbReference type="ChEBI" id="CHEBI:15378"/>
        <dbReference type="ChEBI" id="CHEBI:16526"/>
        <dbReference type="ChEBI" id="CHEBI:64479"/>
        <dbReference type="ChEBI" id="CHEBI:78449"/>
        <dbReference type="ChEBI" id="CHEBI:78776"/>
        <dbReference type="ChEBI" id="CHEBI:138651"/>
    </reaction>
</comment>
<evidence type="ECO:0000256" key="8">
    <source>
        <dbReference type="ARBA" id="ARBA00023098"/>
    </source>
</evidence>
<dbReference type="InterPro" id="IPR020841">
    <property type="entry name" value="PKS_Beta-ketoAc_synthase_dom"/>
</dbReference>
<feature type="active site" description="For beta-ketoacyl synthase activity" evidence="12">
    <location>
        <position position="165"/>
    </location>
</feature>
<dbReference type="PROSITE" id="PS52004">
    <property type="entry name" value="KS3_2"/>
    <property type="match status" value="1"/>
</dbReference>
<dbReference type="RefSeq" id="WP_106741872.1">
    <property type="nucleotide sequence ID" value="NZ_PXYY01000046.1"/>
</dbReference>
<evidence type="ECO:0000259" key="14">
    <source>
        <dbReference type="PROSITE" id="PS52004"/>
    </source>
</evidence>
<evidence type="ECO:0000256" key="3">
    <source>
        <dbReference type="ARBA" id="ARBA00012356"/>
    </source>
</evidence>
<dbReference type="SMART" id="SM00825">
    <property type="entry name" value="PKS_KS"/>
    <property type="match status" value="1"/>
</dbReference>
<evidence type="ECO:0000256" key="10">
    <source>
        <dbReference type="ARBA" id="ARBA00023315"/>
    </source>
</evidence>
<evidence type="ECO:0000256" key="4">
    <source>
        <dbReference type="ARBA" id="ARBA00014657"/>
    </source>
</evidence>
<dbReference type="PANTHER" id="PTHR11712">
    <property type="entry name" value="POLYKETIDE SYNTHASE-RELATED"/>
    <property type="match status" value="1"/>
</dbReference>
<comment type="similarity">
    <text evidence="2 11 13">Belongs to the thiolase-like superfamily. Beta-ketoacyl-ACP synthases family.</text>
</comment>
<dbReference type="SUPFAM" id="SSF53901">
    <property type="entry name" value="Thiolase-like"/>
    <property type="match status" value="2"/>
</dbReference>
<reference evidence="15 16" key="1">
    <citation type="submission" date="2018-03" db="EMBL/GenBank/DDBJ databases">
        <title>Neisseria weixii sp. nov., isolated from the intestinal contents of Tibetan Plateau pika (Ochotona curzoniae) in Yushu, Qinghai Province, China.</title>
        <authorList>
            <person name="Gui Z."/>
        </authorList>
    </citation>
    <scope>NUCLEOTIDE SEQUENCE [LARGE SCALE GENOMIC DNA]</scope>
    <source>
        <strain evidence="15 16">ATCC 51483</strain>
    </source>
</reference>
<evidence type="ECO:0000256" key="6">
    <source>
        <dbReference type="ARBA" id="ARBA00022679"/>
    </source>
</evidence>
<dbReference type="PANTHER" id="PTHR11712:SF336">
    <property type="entry name" value="3-OXOACYL-[ACYL-CARRIER-PROTEIN] SYNTHASE, MITOCHONDRIAL"/>
    <property type="match status" value="1"/>
</dbReference>
<comment type="function">
    <text evidence="11">Involved in the type II fatty acid elongation cycle. Catalyzes the elongation of a wide range of acyl-ACP by the addition of two carbons from malonyl-ACP to an acyl acceptor. Can efficiently catalyze the conversion of palmitoleoyl-ACP (cis-hexadec-9-enoyl-ACP) to cis-vaccenoyl-ACP (cis-octadec-11-enoyl-ACP), an essential step in the thermal regulation of fatty acid composition.</text>
</comment>
<proteinExistence type="inferred from homology"/>
<dbReference type="PIRSF" id="PIRSF000447">
    <property type="entry name" value="KAS_II"/>
    <property type="match status" value="1"/>
</dbReference>
<evidence type="ECO:0000256" key="9">
    <source>
        <dbReference type="ARBA" id="ARBA00023160"/>
    </source>
</evidence>
<dbReference type="GO" id="GO:0004315">
    <property type="term" value="F:3-oxoacyl-[acyl-carrier-protein] synthase activity"/>
    <property type="evidence" value="ECO:0007669"/>
    <property type="project" value="UniProtKB-UniRule"/>
</dbReference>
<evidence type="ECO:0000256" key="7">
    <source>
        <dbReference type="ARBA" id="ARBA00022832"/>
    </source>
</evidence>
<feature type="domain" description="Ketosynthase family 3 (KS3)" evidence="14">
    <location>
        <begin position="3"/>
        <end position="412"/>
    </location>
</feature>
<dbReference type="InterPro" id="IPR018201">
    <property type="entry name" value="Ketoacyl_synth_AS"/>
</dbReference>
<dbReference type="InterPro" id="IPR014031">
    <property type="entry name" value="Ketoacyl_synth_C"/>
</dbReference>
<dbReference type="Pfam" id="PF02801">
    <property type="entry name" value="Ketoacyl-synt_C"/>
    <property type="match status" value="1"/>
</dbReference>
<comment type="pathway">
    <text evidence="1 11">Lipid metabolism; fatty acid biosynthesis.</text>
</comment>
<evidence type="ECO:0000313" key="16">
    <source>
        <dbReference type="Proteomes" id="UP000241868"/>
    </source>
</evidence>
<dbReference type="InterPro" id="IPR000794">
    <property type="entry name" value="Beta-ketoacyl_synthase"/>
</dbReference>
<dbReference type="InterPro" id="IPR017568">
    <property type="entry name" value="3-oxoacyl-ACP_synth-2"/>
</dbReference>
<evidence type="ECO:0000313" key="15">
    <source>
        <dbReference type="EMBL" id="PSJ80139.1"/>
    </source>
</evidence>
<evidence type="ECO:0000256" key="12">
    <source>
        <dbReference type="PIRSR" id="PIRSR000447-1"/>
    </source>
</evidence>
<dbReference type="InterPro" id="IPR016039">
    <property type="entry name" value="Thiolase-like"/>
</dbReference>
<dbReference type="EMBL" id="PXYY01000046">
    <property type="protein sequence ID" value="PSJ80139.1"/>
    <property type="molecule type" value="Genomic_DNA"/>
</dbReference>
<evidence type="ECO:0000256" key="11">
    <source>
        <dbReference type="PIRNR" id="PIRNR000447"/>
    </source>
</evidence>
<accession>A0A2P7TZJ1</accession>
<dbReference type="Gene3D" id="3.40.47.10">
    <property type="match status" value="1"/>
</dbReference>
<evidence type="ECO:0000256" key="13">
    <source>
        <dbReference type="RuleBase" id="RU003694"/>
    </source>
</evidence>
<dbReference type="FunFam" id="3.40.47.10:FF:000009">
    <property type="entry name" value="3-oxoacyl-[acyl-carrier-protein] synthase 2"/>
    <property type="match status" value="1"/>
</dbReference>
<dbReference type="UniPathway" id="UPA00094"/>
<dbReference type="GO" id="GO:0005829">
    <property type="term" value="C:cytosol"/>
    <property type="evidence" value="ECO:0007669"/>
    <property type="project" value="TreeGrafter"/>
</dbReference>
<comment type="catalytic activity">
    <reaction evidence="11">
        <text>(9Z)-hexadecenoyl-[ACP] + malonyl-[ACP] + H(+) = 3-oxo-(11Z)-octadecenoyl-[ACP] + holo-[ACP] + CO2</text>
        <dbReference type="Rhea" id="RHEA:55040"/>
        <dbReference type="Rhea" id="RHEA-COMP:9623"/>
        <dbReference type="Rhea" id="RHEA-COMP:9685"/>
        <dbReference type="Rhea" id="RHEA-COMP:10800"/>
        <dbReference type="Rhea" id="RHEA-COMP:14074"/>
        <dbReference type="ChEBI" id="CHEBI:15378"/>
        <dbReference type="ChEBI" id="CHEBI:16526"/>
        <dbReference type="ChEBI" id="CHEBI:64479"/>
        <dbReference type="ChEBI" id="CHEBI:78449"/>
        <dbReference type="ChEBI" id="CHEBI:83989"/>
        <dbReference type="ChEBI" id="CHEBI:138538"/>
        <dbReference type="EC" id="2.3.1.179"/>
    </reaction>
</comment>
<dbReference type="InterPro" id="IPR014030">
    <property type="entry name" value="Ketoacyl_synth_N"/>
</dbReference>
<dbReference type="GO" id="GO:0006633">
    <property type="term" value="P:fatty acid biosynthetic process"/>
    <property type="evidence" value="ECO:0007669"/>
    <property type="project" value="UniProtKB-UniRule"/>
</dbReference>
<gene>
    <name evidence="15" type="primary">fabF</name>
    <name evidence="15" type="ORF">C7N83_07990</name>
</gene>
<evidence type="ECO:0000256" key="5">
    <source>
        <dbReference type="ARBA" id="ARBA00022516"/>
    </source>
</evidence>
<protein>
    <recommendedName>
        <fullName evidence="4 11">3-oxoacyl-[acyl-carrier-protein] synthase 2</fullName>
        <ecNumber evidence="3 11">2.3.1.179</ecNumber>
    </recommendedName>
</protein>
<sequence length="415" mass="43301">MSQRRVVITGLGQVSPVGNDVATAWSNLLAGKSGIGMITRFDASEINSQIAGEVRGFDISEYISAKEARRMDAFIHYGLAAALQAIQDAGLDDTPDLDKDRIGVNIGSGIGGMPSIEATGIAVQESGARKINPFFIPGSLINLIAGHVTILKGYRGPSFGMVSACTTGAHSIGNSVRLIKYGDADVMVAGGAEGSINLLSVGGFAAMKALSTRNDNPAAACRPWDKGRDGFIIAEGAGVLVLEELEHAKKRGAKIYAEIIGFGMSSDAYHITSPSEEGPALAVTRALKDAGLNTIDVDYINAHGTSTPLGDANETNALKRALGDHAKNVVVNSTKSMTGHLLGAAGGVEAVYSIMAIHDQKSPPTINLEEQDIEAGCDLDYCANEARDMNIKIAISNSFGFGGTNGTLVFKKFEG</sequence>
<comment type="caution">
    <text evidence="15">The sequence shown here is derived from an EMBL/GenBank/DDBJ whole genome shotgun (WGS) entry which is preliminary data.</text>
</comment>
<keyword evidence="10 11" id="KW-0012">Acyltransferase</keyword>